<dbReference type="WBParaSite" id="ACAC_0000754801-mRNA-1">
    <property type="protein sequence ID" value="ACAC_0000754801-mRNA-1"/>
    <property type="gene ID" value="ACAC_0000754801"/>
</dbReference>
<evidence type="ECO:0000256" key="4">
    <source>
        <dbReference type="ARBA" id="ARBA00022729"/>
    </source>
</evidence>
<proteinExistence type="predicted"/>
<dbReference type="PROSITE" id="PS00232">
    <property type="entry name" value="CADHERIN_1"/>
    <property type="match status" value="5"/>
</dbReference>
<dbReference type="GO" id="GO:0007423">
    <property type="term" value="P:sensory organ development"/>
    <property type="evidence" value="ECO:0007669"/>
    <property type="project" value="UniProtKB-ARBA"/>
</dbReference>
<keyword evidence="7" id="KW-1133">Transmembrane helix</keyword>
<sequence length="1048" mass="116867">MALLSLFLAQLSAVLGQAPECYSCVPHLNDIYWVAISKPPCLHPGQPIFEWPTGMSCSQLHDVHSDQISVDESGLIYAKQKFCFYSTFVFINYSIECGEKRLTGRFELGHPVFSKRRRFKRWLRRRNPHPTTIHFQQASYIKQLAESLPPGTLVETVNATHVASHPIYYSLAVPQDSRSQNIFTLDTISGEIRLAKSLDREILDKHVLKVTAYERLDPTVSSSTTVIIDVLDVQDNSPIFEKDSYFADIREDAPIGTTVLSVFARDLDAGQNGEIVYSLGKGEGHELLSINTKSGVIQTAASLDRETLPLIRLDVIATDRGDPPRLSTALIEIGITDVNDNVPMFEQEFYNITVMENVTLPTTVAYVRATDKDNGANGKVHYSIVATSSVPLTVDYSTGEVVLRERLSVRSSPIAVLVRAKDGAQPALSSMVTLLLYVIDINDHAPMFIASQKKVFLEENMAVGDEVGRVYAIDEDSGDNGVVRYSLNRALDFYIDPESGVIRTATSLDRERTAEYELKVCANDLGSPSLFSCTQITVVVKDVNDNAPKFPQQEYNISLSEETPRGSQIITLKAGDEDAEQKIVYRIEQIDKDVVSLIDLGEQGALLTVSGKLHSADHVIKLEVSATDQAKDSDRGANAHLTYSIDSNVFLVDNKTGLVILKEPLDREMKSSYLITVTVSDAAVPPLNSTMQLEVSAVDLDIGNNGIVDYFLNNSDSSFTYDLFRLDRTSGTLRVNSKLDREQHSIIELRVFARDRGKPPLTSTCLITIILTDVNDNAPIFDQSYYDLYISENSPIGSTVGTIMASDPDEGENARIQFRIFGGTDAKLFDLETNENQPEVVKILTRSEFDYEAKNTNFYLEVQATSGQLSSTVVVRVHVSDVNDNRPILNDFVVLINRFESETTITDIGMMPAFDPDQNATLEYYMEENQLITVEKFTGKIILKSQWKRNIDTQIKTCVSDGPNTVCSICRFIHVYLTQDSLHEAATILLRRITLDDFWDPPLFNRFRQSLATLDTWEEQKIFVVGAQHVAEGVEVNMVVSDRGHIVK</sequence>
<reference evidence="15" key="2">
    <citation type="submission" date="2016-04" db="UniProtKB">
        <authorList>
            <consortium name="WormBaseParasite"/>
        </authorList>
    </citation>
    <scope>IDENTIFICATION</scope>
</reference>
<dbReference type="PANTHER" id="PTHR24026">
    <property type="entry name" value="FAT ATYPICAL CADHERIN-RELATED"/>
    <property type="match status" value="1"/>
</dbReference>
<dbReference type="SUPFAM" id="SSF49313">
    <property type="entry name" value="Cadherin-like"/>
    <property type="match status" value="9"/>
</dbReference>
<dbReference type="GO" id="GO:0007411">
    <property type="term" value="P:axon guidance"/>
    <property type="evidence" value="ECO:0007669"/>
    <property type="project" value="UniProtKB-ARBA"/>
</dbReference>
<dbReference type="FunFam" id="2.60.40.60:FF:000104">
    <property type="entry name" value="cadherin-23 isoform X1"/>
    <property type="match status" value="1"/>
</dbReference>
<dbReference type="GO" id="GO:0005886">
    <property type="term" value="C:plasma membrane"/>
    <property type="evidence" value="ECO:0007669"/>
    <property type="project" value="InterPro"/>
</dbReference>
<dbReference type="GO" id="GO:0007156">
    <property type="term" value="P:homophilic cell adhesion via plasma membrane adhesion molecules"/>
    <property type="evidence" value="ECO:0007669"/>
    <property type="project" value="InterPro"/>
</dbReference>
<feature type="domain" description="Cadherin" evidence="13">
    <location>
        <begin position="136"/>
        <end position="240"/>
    </location>
</feature>
<dbReference type="Gene3D" id="2.60.40.60">
    <property type="entry name" value="Cadherins"/>
    <property type="match status" value="9"/>
</dbReference>
<evidence type="ECO:0000256" key="3">
    <source>
        <dbReference type="ARBA" id="ARBA00022692"/>
    </source>
</evidence>
<feature type="signal peptide" evidence="12">
    <location>
        <begin position="1"/>
        <end position="16"/>
    </location>
</feature>
<dbReference type="FunFam" id="2.60.40.60:FF:000020">
    <property type="entry name" value="Dachsous cadherin-related 1b"/>
    <property type="match status" value="2"/>
</dbReference>
<dbReference type="InterPro" id="IPR020894">
    <property type="entry name" value="Cadherin_CS"/>
</dbReference>
<evidence type="ECO:0000259" key="13">
    <source>
        <dbReference type="PROSITE" id="PS50268"/>
    </source>
</evidence>
<keyword evidence="2" id="KW-0245">EGF-like domain</keyword>
<evidence type="ECO:0000256" key="11">
    <source>
        <dbReference type="PROSITE-ProRule" id="PRU00043"/>
    </source>
</evidence>
<dbReference type="Pfam" id="PF00028">
    <property type="entry name" value="Cadherin"/>
    <property type="match status" value="6"/>
</dbReference>
<evidence type="ECO:0000256" key="7">
    <source>
        <dbReference type="ARBA" id="ARBA00022989"/>
    </source>
</evidence>
<dbReference type="SMART" id="SM00112">
    <property type="entry name" value="CA"/>
    <property type="match status" value="7"/>
</dbReference>
<dbReference type="InterPro" id="IPR015919">
    <property type="entry name" value="Cadherin-like_sf"/>
</dbReference>
<dbReference type="STRING" id="6313.A0A158P8W9"/>
<feature type="domain" description="Cadherin" evidence="13">
    <location>
        <begin position="782"/>
        <end position="889"/>
    </location>
</feature>
<dbReference type="CDD" id="cd11304">
    <property type="entry name" value="Cadherin_repeat"/>
    <property type="match status" value="7"/>
</dbReference>
<dbReference type="FunFam" id="2.60.40.60:FF:000029">
    <property type="entry name" value="Cadherin EGF LAG seven-pass G-type receptor 3"/>
    <property type="match status" value="1"/>
</dbReference>
<feature type="domain" description="Cadherin" evidence="13">
    <location>
        <begin position="671"/>
        <end position="781"/>
    </location>
</feature>
<evidence type="ECO:0000256" key="1">
    <source>
        <dbReference type="ARBA" id="ARBA00004370"/>
    </source>
</evidence>
<reference evidence="14" key="1">
    <citation type="submission" date="2012-09" db="EMBL/GenBank/DDBJ databases">
        <authorList>
            <person name="Martin A.A."/>
        </authorList>
    </citation>
    <scope>NUCLEOTIDE SEQUENCE</scope>
</reference>
<name>A0A158P8W9_ANGCA</name>
<keyword evidence="14" id="KW-1185">Reference proteome</keyword>
<evidence type="ECO:0000256" key="12">
    <source>
        <dbReference type="SAM" id="SignalP"/>
    </source>
</evidence>
<feature type="domain" description="Cadherin" evidence="13">
    <location>
        <begin position="551"/>
        <end position="675"/>
    </location>
</feature>
<dbReference type="InterPro" id="IPR002126">
    <property type="entry name" value="Cadherin-like_dom"/>
</dbReference>
<evidence type="ECO:0000256" key="10">
    <source>
        <dbReference type="ARBA" id="ARBA00023180"/>
    </source>
</evidence>
<evidence type="ECO:0000256" key="5">
    <source>
        <dbReference type="ARBA" id="ARBA00022737"/>
    </source>
</evidence>
<evidence type="ECO:0000256" key="8">
    <source>
        <dbReference type="ARBA" id="ARBA00023136"/>
    </source>
</evidence>
<feature type="domain" description="Cadherin" evidence="13">
    <location>
        <begin position="449"/>
        <end position="550"/>
    </location>
</feature>
<evidence type="ECO:0000256" key="2">
    <source>
        <dbReference type="ARBA" id="ARBA00022536"/>
    </source>
</evidence>
<keyword evidence="6 11" id="KW-0106">Calcium</keyword>
<comment type="subcellular location">
    <subcellularLocation>
        <location evidence="1">Membrane</location>
    </subcellularLocation>
</comment>
<dbReference type="PANTHER" id="PTHR24026:SF51">
    <property type="entry name" value="PROTOCADHERIN-LIKE WING POLARITY PROTEIN STAN"/>
    <property type="match status" value="1"/>
</dbReference>
<evidence type="ECO:0000256" key="6">
    <source>
        <dbReference type="ARBA" id="ARBA00022837"/>
    </source>
</evidence>
<feature type="chain" id="PRO_5007630114" evidence="12">
    <location>
        <begin position="17"/>
        <end position="1048"/>
    </location>
</feature>
<evidence type="ECO:0000313" key="14">
    <source>
        <dbReference type="Proteomes" id="UP000035642"/>
    </source>
</evidence>
<accession>A0A158P8W9</accession>
<keyword evidence="9" id="KW-1015">Disulfide bond</keyword>
<dbReference type="GO" id="GO:0050793">
    <property type="term" value="P:regulation of developmental process"/>
    <property type="evidence" value="ECO:0007669"/>
    <property type="project" value="UniProtKB-ARBA"/>
</dbReference>
<keyword evidence="4 12" id="KW-0732">Signal</keyword>
<protein>
    <submittedName>
        <fullName evidence="15">Cadherin-23</fullName>
    </submittedName>
</protein>
<keyword evidence="5" id="KW-0677">Repeat</keyword>
<dbReference type="GO" id="GO:0005509">
    <property type="term" value="F:calcium ion binding"/>
    <property type="evidence" value="ECO:0007669"/>
    <property type="project" value="UniProtKB-UniRule"/>
</dbReference>
<keyword evidence="10" id="KW-0325">Glycoprotein</keyword>
<dbReference type="Proteomes" id="UP000035642">
    <property type="component" value="Unassembled WGS sequence"/>
</dbReference>
<dbReference type="Pfam" id="PF24337">
    <property type="entry name" value="DUF7505"/>
    <property type="match status" value="1"/>
</dbReference>
<keyword evidence="8" id="KW-0472">Membrane</keyword>
<dbReference type="AlphaFoldDB" id="A0A158P8W9"/>
<dbReference type="PRINTS" id="PR00205">
    <property type="entry name" value="CADHERIN"/>
</dbReference>
<keyword evidence="3" id="KW-0812">Transmembrane</keyword>
<dbReference type="PROSITE" id="PS50268">
    <property type="entry name" value="CADHERIN_2"/>
    <property type="match status" value="7"/>
</dbReference>
<evidence type="ECO:0000313" key="15">
    <source>
        <dbReference type="WBParaSite" id="ACAC_0000754801-mRNA-1"/>
    </source>
</evidence>
<dbReference type="GO" id="GO:0051239">
    <property type="term" value="P:regulation of multicellular organismal process"/>
    <property type="evidence" value="ECO:0007669"/>
    <property type="project" value="UniProtKB-ARBA"/>
</dbReference>
<dbReference type="GO" id="GO:0001736">
    <property type="term" value="P:establishment of planar polarity"/>
    <property type="evidence" value="ECO:0007669"/>
    <property type="project" value="UniProtKB-ARBA"/>
</dbReference>
<organism evidence="14 15">
    <name type="scientific">Angiostrongylus cantonensis</name>
    <name type="common">Rat lungworm</name>
    <dbReference type="NCBI Taxonomy" id="6313"/>
    <lineage>
        <taxon>Eukaryota</taxon>
        <taxon>Metazoa</taxon>
        <taxon>Ecdysozoa</taxon>
        <taxon>Nematoda</taxon>
        <taxon>Chromadorea</taxon>
        <taxon>Rhabditida</taxon>
        <taxon>Rhabditina</taxon>
        <taxon>Rhabditomorpha</taxon>
        <taxon>Strongyloidea</taxon>
        <taxon>Metastrongylidae</taxon>
        <taxon>Angiostrongylus</taxon>
    </lineage>
</organism>
<evidence type="ECO:0000256" key="9">
    <source>
        <dbReference type="ARBA" id="ARBA00023157"/>
    </source>
</evidence>
<dbReference type="InterPro" id="IPR056286">
    <property type="entry name" value="Cadherin_CELSR1-3_9th"/>
</dbReference>
<dbReference type="FunFam" id="2.60.40.60:FF:000080">
    <property type="entry name" value="FAT atypical cadherin 1"/>
    <property type="match status" value="1"/>
</dbReference>
<dbReference type="Pfam" id="PF23592">
    <property type="entry name" value="Cadherin_CELSR2_9th"/>
    <property type="match status" value="1"/>
</dbReference>
<feature type="domain" description="Cadherin" evidence="13">
    <location>
        <begin position="346"/>
        <end position="448"/>
    </location>
</feature>
<feature type="domain" description="Cadherin" evidence="13">
    <location>
        <begin position="241"/>
        <end position="345"/>
    </location>
</feature>
<dbReference type="InterPro" id="IPR055928">
    <property type="entry name" value="Fmi-1_DUF7505"/>
</dbReference>